<reference evidence="1" key="1">
    <citation type="submission" date="2006-06" db="EMBL/GenBank/DDBJ databases">
        <title>Complete sequence of chromosome of Chelativorans sp. BNC1.</title>
        <authorList>
            <consortium name="US DOE Joint Genome Institute"/>
            <person name="Copeland A."/>
            <person name="Lucas S."/>
            <person name="Lapidus A."/>
            <person name="Barry K."/>
            <person name="Detter J.C."/>
            <person name="Glavina del Rio T."/>
            <person name="Hammon N."/>
            <person name="Israni S."/>
            <person name="Dalin E."/>
            <person name="Tice H."/>
            <person name="Pitluck S."/>
            <person name="Chertkov O."/>
            <person name="Brettin T."/>
            <person name="Bruce D."/>
            <person name="Han C."/>
            <person name="Tapia R."/>
            <person name="Gilna P."/>
            <person name="Schmutz J."/>
            <person name="Larimer F."/>
            <person name="Land M."/>
            <person name="Hauser L."/>
            <person name="Kyrpides N."/>
            <person name="Mikhailova N."/>
            <person name="Richardson P."/>
        </authorList>
    </citation>
    <scope>NUCLEOTIDE SEQUENCE</scope>
    <source>
        <strain evidence="1">BNC1</strain>
    </source>
</reference>
<sequence length="167" mass="17690">MRAKLLDSLGVGVFAVSEIVREVCCLCEIEGFMEEIGPDVFRAAVLLPAFTDNSQIRLAGWERDATATDARPDPFGHSAVFCLGGVLEGSGHAASSSTLRLKASNVRSVQKITRPFTATVSSSTVIASPERSSVIVVPASTCITCIDPIGTVWYSDGERVMGASPRL</sequence>
<proteinExistence type="predicted"/>
<organism evidence="1">
    <name type="scientific">Chelativorans sp. (strain BNC1)</name>
    <dbReference type="NCBI Taxonomy" id="266779"/>
    <lineage>
        <taxon>Bacteria</taxon>
        <taxon>Pseudomonadati</taxon>
        <taxon>Pseudomonadota</taxon>
        <taxon>Alphaproteobacteria</taxon>
        <taxon>Hyphomicrobiales</taxon>
        <taxon>Phyllobacteriaceae</taxon>
        <taxon>Chelativorans</taxon>
    </lineage>
</organism>
<accession>Q11LW4</accession>
<name>Q11LW4_CHESB</name>
<dbReference type="KEGG" id="mes:Meso_0206"/>
<protein>
    <submittedName>
        <fullName evidence="1">Uncharacterized protein</fullName>
    </submittedName>
</protein>
<evidence type="ECO:0000313" key="1">
    <source>
        <dbReference type="EMBL" id="ABG61611.1"/>
    </source>
</evidence>
<gene>
    <name evidence="1" type="ordered locus">Meso_0206</name>
</gene>
<dbReference type="EMBL" id="CP000390">
    <property type="protein sequence ID" value="ABG61611.1"/>
    <property type="molecule type" value="Genomic_DNA"/>
</dbReference>
<dbReference type="HOGENOM" id="CLU_1591617_0_0_5"/>
<dbReference type="AlphaFoldDB" id="Q11LW4"/>